<dbReference type="Proteomes" id="UP000005226">
    <property type="component" value="Chromosome 1"/>
</dbReference>
<dbReference type="HOGENOM" id="CLU_035421_0_1_1"/>
<dbReference type="InterPro" id="IPR028457">
    <property type="entry name" value="ABI"/>
</dbReference>
<comment type="similarity">
    <text evidence="1">Belongs to the ABI family.</text>
</comment>
<evidence type="ECO:0008006" key="4">
    <source>
        <dbReference type="Google" id="ProtNLM"/>
    </source>
</evidence>
<dbReference type="GO" id="GO:0098858">
    <property type="term" value="C:actin-based cell projection"/>
    <property type="evidence" value="ECO:0007669"/>
    <property type="project" value="TreeGrafter"/>
</dbReference>
<dbReference type="GeneTree" id="ENSGT00940000167052"/>
<dbReference type="eggNOG" id="KOG2546">
    <property type="taxonomic scope" value="Eukaryota"/>
</dbReference>
<reference evidence="2" key="3">
    <citation type="submission" date="2025-09" db="UniProtKB">
        <authorList>
            <consortium name="Ensembl"/>
        </authorList>
    </citation>
    <scope>IDENTIFICATION</scope>
</reference>
<proteinExistence type="inferred from homology"/>
<sequence length="105" mass="11626">MNFSEVISQILEEAPASRKGLADNHNNLLQVADYCESKYIEAEDPHQAMEEAKALAVQSLASVTYQINSLASTVLRLLDSQTMQMKDMESSVNLLSLVTASLEHR</sequence>
<dbReference type="OMA" id="CFSHTAS"/>
<dbReference type="GO" id="GO:0035591">
    <property type="term" value="F:signaling adaptor activity"/>
    <property type="evidence" value="ECO:0007669"/>
    <property type="project" value="TreeGrafter"/>
</dbReference>
<evidence type="ECO:0000256" key="1">
    <source>
        <dbReference type="ARBA" id="ARBA00010020"/>
    </source>
</evidence>
<name>H2UYR2_TAKRU</name>
<evidence type="ECO:0000313" key="2">
    <source>
        <dbReference type="Ensembl" id="ENSTRUP00000042091.3"/>
    </source>
</evidence>
<dbReference type="InParanoid" id="H2UYR2"/>
<organism evidence="2 3">
    <name type="scientific">Takifugu rubripes</name>
    <name type="common">Japanese pufferfish</name>
    <name type="synonym">Fugu rubripes</name>
    <dbReference type="NCBI Taxonomy" id="31033"/>
    <lineage>
        <taxon>Eukaryota</taxon>
        <taxon>Metazoa</taxon>
        <taxon>Chordata</taxon>
        <taxon>Craniata</taxon>
        <taxon>Vertebrata</taxon>
        <taxon>Euteleostomi</taxon>
        <taxon>Actinopterygii</taxon>
        <taxon>Neopterygii</taxon>
        <taxon>Teleostei</taxon>
        <taxon>Neoteleostei</taxon>
        <taxon>Acanthomorphata</taxon>
        <taxon>Eupercaria</taxon>
        <taxon>Tetraodontiformes</taxon>
        <taxon>Tetradontoidea</taxon>
        <taxon>Tetraodontidae</taxon>
        <taxon>Takifugu</taxon>
    </lineage>
</organism>
<evidence type="ECO:0000313" key="3">
    <source>
        <dbReference type="Proteomes" id="UP000005226"/>
    </source>
</evidence>
<dbReference type="GO" id="GO:0031209">
    <property type="term" value="C:SCAR complex"/>
    <property type="evidence" value="ECO:0007669"/>
    <property type="project" value="TreeGrafter"/>
</dbReference>
<dbReference type="GO" id="GO:0001764">
    <property type="term" value="P:neuron migration"/>
    <property type="evidence" value="ECO:0007669"/>
    <property type="project" value="TreeGrafter"/>
</dbReference>
<dbReference type="Gene3D" id="6.10.140.1620">
    <property type="match status" value="1"/>
</dbReference>
<reference evidence="2" key="2">
    <citation type="submission" date="2025-08" db="UniProtKB">
        <authorList>
            <consortium name="Ensembl"/>
        </authorList>
    </citation>
    <scope>IDENTIFICATION</scope>
</reference>
<keyword evidence="3" id="KW-1185">Reference proteome</keyword>
<dbReference type="STRING" id="31033.ENSTRUP00000042091"/>
<dbReference type="GO" id="GO:0030027">
    <property type="term" value="C:lamellipodium"/>
    <property type="evidence" value="ECO:0007669"/>
    <property type="project" value="TreeGrafter"/>
</dbReference>
<accession>H2UYR2</accession>
<dbReference type="GO" id="GO:0017124">
    <property type="term" value="F:SH3 domain binding"/>
    <property type="evidence" value="ECO:0007669"/>
    <property type="project" value="TreeGrafter"/>
</dbReference>
<reference evidence="2 3" key="1">
    <citation type="journal article" date="2011" name="Genome Biol. Evol.">
        <title>Integration of the genetic map and genome assembly of fugu facilitates insights into distinct features of genome evolution in teleosts and mammals.</title>
        <authorList>
            <person name="Kai W."/>
            <person name="Kikuchi K."/>
            <person name="Tohari S."/>
            <person name="Chew A.K."/>
            <person name="Tay A."/>
            <person name="Fujiwara A."/>
            <person name="Hosoya S."/>
            <person name="Suetake H."/>
            <person name="Naruse K."/>
            <person name="Brenner S."/>
            <person name="Suzuki Y."/>
            <person name="Venkatesh B."/>
        </authorList>
    </citation>
    <scope>NUCLEOTIDE SEQUENCE [LARGE SCALE GENOMIC DNA]</scope>
</reference>
<dbReference type="AlphaFoldDB" id="H2UYR2"/>
<dbReference type="Ensembl" id="ENSTRUT00000042235.3">
    <property type="protein sequence ID" value="ENSTRUP00000042091.3"/>
    <property type="gene ID" value="ENSTRUG00000016469.3"/>
</dbReference>
<dbReference type="PANTHER" id="PTHR10460:SF60">
    <property type="entry name" value="ABI GENE FAMILY MEMBER 3"/>
    <property type="match status" value="1"/>
</dbReference>
<dbReference type="PANTHER" id="PTHR10460">
    <property type="entry name" value="ABL INTERACTOR FAMILY MEMBER"/>
    <property type="match status" value="1"/>
</dbReference>
<protein>
    <recommendedName>
        <fullName evidence="4">Abl-interactor homeo-domain homologous domain-containing protein</fullName>
    </recommendedName>
</protein>